<evidence type="ECO:0000313" key="2">
    <source>
        <dbReference type="Proteomes" id="UP000604273"/>
    </source>
</evidence>
<dbReference type="Proteomes" id="UP000604273">
    <property type="component" value="Unassembled WGS sequence"/>
</dbReference>
<dbReference type="EMBL" id="JABFAI010000402">
    <property type="protein sequence ID" value="KAF4944813.1"/>
    <property type="molecule type" value="Genomic_DNA"/>
</dbReference>
<dbReference type="OrthoDB" id="5343483at2759"/>
<keyword evidence="2" id="KW-1185">Reference proteome</keyword>
<accession>A0A8H4SSH6</accession>
<name>A0A8H4SSH6_9HYPO</name>
<sequence length="354" mass="40248">MVPVGLLFCYRTASASQRKPTYVGIGRFLPNSTALAFFHLFSSPVISSSLLLPSTLISVPSYLNTSSPLLYNYNWHTTTTSINMSHTSNKSLHALSVENKGFQAYPLFWTSQHLEIVGCRFVEVEVTSDLQGRYPQQDGRLTYYATRLATSPVDNMKTHYVRSLFHGTGLLEFVRVAAAFHYAGRLVNVPVCNVFRIAGHILVPHPEPVIGYYSYKADEDRCVRFTPRVGPSGTWNLPIQRLYRRRLARVTPEHWTRDPYLVCVMLSLAQIQWRSDTTQQPRLYLVRLLVTHRDDQLNAYVYKSNFPSQLLECLKSPSRPMSDFVFPSIEVAKVAFEPYETFGGRVVEALIGPQ</sequence>
<reference evidence="1" key="1">
    <citation type="journal article" date="2020" name="BMC Genomics">
        <title>Correction to: Identification and distribution of gene clusters required for synthesis of sphingolipid metabolism inhibitors in diverse species of the filamentous fungus Fusarium.</title>
        <authorList>
            <person name="Kim H.S."/>
            <person name="Lohmar J.M."/>
            <person name="Busman M."/>
            <person name="Brown D.W."/>
            <person name="Naumann T.A."/>
            <person name="Divon H.H."/>
            <person name="Lysoe E."/>
            <person name="Uhlig S."/>
            <person name="Proctor R.H."/>
        </authorList>
    </citation>
    <scope>NUCLEOTIDE SEQUENCE</scope>
    <source>
        <strain evidence="1">NRRL 45417</strain>
    </source>
</reference>
<dbReference type="AlphaFoldDB" id="A0A8H4SSH6"/>
<reference evidence="1" key="2">
    <citation type="submission" date="2020-05" db="EMBL/GenBank/DDBJ databases">
        <authorList>
            <person name="Kim H.-S."/>
            <person name="Proctor R.H."/>
            <person name="Brown D.W."/>
        </authorList>
    </citation>
    <scope>NUCLEOTIDE SEQUENCE</scope>
    <source>
        <strain evidence="1">NRRL 45417</strain>
    </source>
</reference>
<gene>
    <name evidence="1" type="ORF">FGADI_12408</name>
</gene>
<protein>
    <submittedName>
        <fullName evidence="1">Uncharacterized protein</fullName>
    </submittedName>
</protein>
<evidence type="ECO:0000313" key="1">
    <source>
        <dbReference type="EMBL" id="KAF4944813.1"/>
    </source>
</evidence>
<organism evidence="1 2">
    <name type="scientific">Fusarium gaditjirri</name>
    <dbReference type="NCBI Taxonomy" id="282569"/>
    <lineage>
        <taxon>Eukaryota</taxon>
        <taxon>Fungi</taxon>
        <taxon>Dikarya</taxon>
        <taxon>Ascomycota</taxon>
        <taxon>Pezizomycotina</taxon>
        <taxon>Sordariomycetes</taxon>
        <taxon>Hypocreomycetidae</taxon>
        <taxon>Hypocreales</taxon>
        <taxon>Nectriaceae</taxon>
        <taxon>Fusarium</taxon>
        <taxon>Fusarium nisikadoi species complex</taxon>
    </lineage>
</organism>
<proteinExistence type="predicted"/>
<comment type="caution">
    <text evidence="1">The sequence shown here is derived from an EMBL/GenBank/DDBJ whole genome shotgun (WGS) entry which is preliminary data.</text>
</comment>